<dbReference type="GO" id="GO:0016020">
    <property type="term" value="C:membrane"/>
    <property type="evidence" value="ECO:0007669"/>
    <property type="project" value="UniProtKB-SubCell"/>
</dbReference>
<keyword evidence="5 7" id="KW-1133">Transmembrane helix</keyword>
<accession>A0A812N2U5</accession>
<dbReference type="OrthoDB" id="1666796at2759"/>
<dbReference type="EMBL" id="CAJNDS010001946">
    <property type="protein sequence ID" value="CAE7291176.1"/>
    <property type="molecule type" value="Genomic_DNA"/>
</dbReference>
<dbReference type="AlphaFoldDB" id="A0A812N2U5"/>
<comment type="caution">
    <text evidence="8">The sequence shown here is derived from an EMBL/GenBank/DDBJ whole genome shotgun (WGS) entry which is preliminary data.</text>
</comment>
<feature type="transmembrane region" description="Helical" evidence="7">
    <location>
        <begin position="564"/>
        <end position="587"/>
    </location>
</feature>
<dbReference type="Proteomes" id="UP000604046">
    <property type="component" value="Unassembled WGS sequence"/>
</dbReference>
<comment type="similarity">
    <text evidence="2 7">Belongs to the nonaspanin (TM9SF) (TC 9.A.2) family.</text>
</comment>
<protein>
    <recommendedName>
        <fullName evidence="7">Transmembrane 9 superfamily member</fullName>
    </recommendedName>
</protein>
<dbReference type="Pfam" id="PF02990">
    <property type="entry name" value="EMP70"/>
    <property type="match status" value="1"/>
</dbReference>
<proteinExistence type="inferred from homology"/>
<keyword evidence="9" id="KW-1185">Reference proteome</keyword>
<evidence type="ECO:0000256" key="5">
    <source>
        <dbReference type="ARBA" id="ARBA00022989"/>
    </source>
</evidence>
<evidence type="ECO:0000256" key="1">
    <source>
        <dbReference type="ARBA" id="ARBA00004141"/>
    </source>
</evidence>
<gene>
    <name evidence="8" type="primary">TMN7</name>
    <name evidence="8" type="ORF">SNAT2548_LOCUS15358</name>
</gene>
<feature type="transmembrane region" description="Helical" evidence="7">
    <location>
        <begin position="615"/>
        <end position="641"/>
    </location>
</feature>
<organism evidence="8 9">
    <name type="scientific">Symbiodinium natans</name>
    <dbReference type="NCBI Taxonomy" id="878477"/>
    <lineage>
        <taxon>Eukaryota</taxon>
        <taxon>Sar</taxon>
        <taxon>Alveolata</taxon>
        <taxon>Dinophyceae</taxon>
        <taxon>Suessiales</taxon>
        <taxon>Symbiodiniaceae</taxon>
        <taxon>Symbiodinium</taxon>
    </lineage>
</organism>
<feature type="transmembrane region" description="Helical" evidence="7">
    <location>
        <begin position="393"/>
        <end position="417"/>
    </location>
</feature>
<dbReference type="InterPro" id="IPR004240">
    <property type="entry name" value="EMP70"/>
</dbReference>
<evidence type="ECO:0000313" key="8">
    <source>
        <dbReference type="EMBL" id="CAE7291176.1"/>
    </source>
</evidence>
<feature type="transmembrane region" description="Helical" evidence="7">
    <location>
        <begin position="458"/>
        <end position="486"/>
    </location>
</feature>
<name>A0A812N2U5_9DINO</name>
<keyword evidence="4" id="KW-0732">Signal</keyword>
<feature type="transmembrane region" description="Helical" evidence="7">
    <location>
        <begin position="647"/>
        <end position="670"/>
    </location>
</feature>
<dbReference type="PANTHER" id="PTHR10766">
    <property type="entry name" value="TRANSMEMBRANE 9 SUPERFAMILY PROTEIN"/>
    <property type="match status" value="1"/>
</dbReference>
<dbReference type="GO" id="GO:0072657">
    <property type="term" value="P:protein localization to membrane"/>
    <property type="evidence" value="ECO:0007669"/>
    <property type="project" value="TreeGrafter"/>
</dbReference>
<evidence type="ECO:0000256" key="6">
    <source>
        <dbReference type="ARBA" id="ARBA00023136"/>
    </source>
</evidence>
<evidence type="ECO:0000313" key="9">
    <source>
        <dbReference type="Proteomes" id="UP000604046"/>
    </source>
</evidence>
<sequence length="757" mass="84410">MHLFLSANGLPLARQDRNSPAAFCHLCVCVEVLWTVAASLRLARSRGCGCVGVWVCGCVGVWACGRVGVWACGRVGVWACGRVGVWACGRVGVWACGRVGVWACGRVGVWACGCVCVCARFSAFQSISELGAVGSSLRRAATGVLAFVVWPSGLQRPGVAPIEYSEGARVELKVNKLTSVKTQLPYGYYTLPFCKPESGIVESVENLGEILAGDLIENSAFDLRMGEDEKCKMLCKRPLEAADKEKFRSRIDDEYLVNFIVDNLPAATKYVRKSDGGEFTYMNGFPIGVQKDGKYYLYNHLKLDLKYHSSDQYEGHRIVGFEIEPRSIVQATQADPSKPGGLKAVCQEGADAQLMELDTFNEVIFSYDVAWEYSEVRWVSRWDNYLKMTGGQIHWFSILNSLMIMLFLSGMVAMILLRTLYRDITKYNELATAEEAAEETGWKLVHGDVFRKPRFGKLLAVSVGSGVQILGMSVVTLIFALLGFLSPAHRGGLLQSMMMLFTFMGVFGGYASARLYKVFNGEDWKTNTLMTAMLYPGVIFLVFFVLNLFIWGQKSSGAVPFTTMFAILVLWFGISVPLVFLGSYFGFRREAIALPVRTNHVPRQIPAQAWFMQPLFTCAIGGILPFGAVFTELFFIMSSLWQHQFYYLFGFLALVLVILLITCAEISIALTYFQLTAENYNWWWRSFLASGSSAVYVFLYSMMYFSSRLQIDKVVSTFLYFGYMAIMSLLFGLLTGSIGLISSFFFVRTIYGSIKVD</sequence>
<feature type="transmembrane region" description="Helical" evidence="7">
    <location>
        <begin position="492"/>
        <end position="511"/>
    </location>
</feature>
<evidence type="ECO:0000256" key="4">
    <source>
        <dbReference type="ARBA" id="ARBA00022729"/>
    </source>
</evidence>
<keyword evidence="3 7" id="KW-0812">Transmembrane</keyword>
<dbReference type="PANTHER" id="PTHR10766:SF111">
    <property type="entry name" value="TRANSMEMBRANE 9 SUPERFAMILY MEMBER 2"/>
    <property type="match status" value="1"/>
</dbReference>
<dbReference type="GO" id="GO:0005737">
    <property type="term" value="C:cytoplasm"/>
    <property type="evidence" value="ECO:0007669"/>
    <property type="project" value="UniProtKB-ARBA"/>
</dbReference>
<evidence type="ECO:0000256" key="2">
    <source>
        <dbReference type="ARBA" id="ARBA00005227"/>
    </source>
</evidence>
<reference evidence="8" key="1">
    <citation type="submission" date="2021-02" db="EMBL/GenBank/DDBJ databases">
        <authorList>
            <person name="Dougan E. K."/>
            <person name="Rhodes N."/>
            <person name="Thang M."/>
            <person name="Chan C."/>
        </authorList>
    </citation>
    <scope>NUCLEOTIDE SEQUENCE</scope>
</reference>
<feature type="transmembrane region" description="Helical" evidence="7">
    <location>
        <begin position="720"/>
        <end position="747"/>
    </location>
</feature>
<feature type="transmembrane region" description="Helical" evidence="7">
    <location>
        <begin position="682"/>
        <end position="700"/>
    </location>
</feature>
<keyword evidence="6 7" id="KW-0472">Membrane</keyword>
<feature type="transmembrane region" description="Helical" evidence="7">
    <location>
        <begin position="532"/>
        <end position="552"/>
    </location>
</feature>
<evidence type="ECO:0000256" key="3">
    <source>
        <dbReference type="ARBA" id="ARBA00022692"/>
    </source>
</evidence>
<evidence type="ECO:0000256" key="7">
    <source>
        <dbReference type="RuleBase" id="RU363079"/>
    </source>
</evidence>
<comment type="subcellular location">
    <subcellularLocation>
        <location evidence="1">Membrane</location>
        <topology evidence="1">Multi-pass membrane protein</topology>
    </subcellularLocation>
</comment>